<dbReference type="InterPro" id="IPR029063">
    <property type="entry name" value="SAM-dependent_MTases_sf"/>
</dbReference>
<evidence type="ECO:0000256" key="2">
    <source>
        <dbReference type="ARBA" id="ARBA00022490"/>
    </source>
</evidence>
<keyword evidence="8 11" id="KW-0539">Nucleus</keyword>
<dbReference type="HAMAP" id="MF_03152">
    <property type="entry name" value="TRM5"/>
    <property type="match status" value="1"/>
</dbReference>
<feature type="domain" description="SAM-dependent methyltransferase TRM5/TYW2-type" evidence="12">
    <location>
        <begin position="197"/>
        <end position="513"/>
    </location>
</feature>
<dbReference type="GO" id="GO:0070901">
    <property type="term" value="P:mitochondrial tRNA methylation"/>
    <property type="evidence" value="ECO:0007669"/>
    <property type="project" value="UniProtKB-ARBA"/>
</dbReference>
<comment type="function">
    <text evidence="9">Involved in mitochondrial tRNA methylation. Specifically methylates the N1 position of guanosine-37 in various tRNAs. Methylation is not dependent on the nature of the nucleoside 5' of the target nucleoside. This is the first step in the biosynthesis of wybutosine (yW), a modified base adjacent to the anticodon of tRNAs and required for accurate decoding.</text>
</comment>
<evidence type="ECO:0000256" key="9">
    <source>
        <dbReference type="ARBA" id="ARBA00045951"/>
    </source>
</evidence>
<dbReference type="EMBL" id="HACG01036929">
    <property type="protein sequence ID" value="CEK83794.1"/>
    <property type="molecule type" value="Transcribed_RNA"/>
</dbReference>
<feature type="binding site" evidence="11">
    <location>
        <position position="423"/>
    </location>
    <ligand>
        <name>S-adenosyl-L-methionine</name>
        <dbReference type="ChEBI" id="CHEBI:59789"/>
    </ligand>
</feature>
<keyword evidence="2 11" id="KW-0963">Cytoplasm</keyword>
<evidence type="ECO:0000313" key="13">
    <source>
        <dbReference type="EMBL" id="CEK83794.1"/>
    </source>
</evidence>
<evidence type="ECO:0000256" key="7">
    <source>
        <dbReference type="ARBA" id="ARBA00023128"/>
    </source>
</evidence>
<dbReference type="GO" id="GO:0005634">
    <property type="term" value="C:nucleus"/>
    <property type="evidence" value="ECO:0007669"/>
    <property type="project" value="UniProtKB-SubCell"/>
</dbReference>
<keyword evidence="4 11" id="KW-0808">Transferase</keyword>
<dbReference type="PANTHER" id="PTHR23245:SF36">
    <property type="entry name" value="TRNA (GUANINE(37)-N1)-METHYLTRANSFERASE"/>
    <property type="match status" value="1"/>
</dbReference>
<evidence type="ECO:0000256" key="4">
    <source>
        <dbReference type="ARBA" id="ARBA00022679"/>
    </source>
</evidence>
<evidence type="ECO:0000259" key="12">
    <source>
        <dbReference type="PROSITE" id="PS51684"/>
    </source>
</evidence>
<keyword evidence="7 11" id="KW-0496">Mitochondrion</keyword>
<dbReference type="GO" id="GO:0005759">
    <property type="term" value="C:mitochondrial matrix"/>
    <property type="evidence" value="ECO:0007669"/>
    <property type="project" value="UniProtKB-SubCell"/>
</dbReference>
<evidence type="ECO:0000256" key="11">
    <source>
        <dbReference type="HAMAP-Rule" id="MF_03152"/>
    </source>
</evidence>
<proteinExistence type="inferred from homology"/>
<keyword evidence="6 11" id="KW-0819">tRNA processing</keyword>
<dbReference type="FunFam" id="3.30.300.110:FF:000001">
    <property type="entry name" value="tRNA (guanine(37)-N1)-methyltransferase"/>
    <property type="match status" value="1"/>
</dbReference>
<reference evidence="13" key="1">
    <citation type="submission" date="2014-12" db="EMBL/GenBank/DDBJ databases">
        <title>Insight into the proteome of Arion vulgaris.</title>
        <authorList>
            <person name="Aradska J."/>
            <person name="Bulat T."/>
            <person name="Smidak R."/>
            <person name="Sarate P."/>
            <person name="Gangsoo J."/>
            <person name="Sialana F."/>
            <person name="Bilban M."/>
            <person name="Lubec G."/>
        </authorList>
    </citation>
    <scope>NUCLEOTIDE SEQUENCE</scope>
    <source>
        <tissue evidence="13">Skin</tissue>
    </source>
</reference>
<evidence type="ECO:0000256" key="1">
    <source>
        <dbReference type="ARBA" id="ARBA00009775"/>
    </source>
</evidence>
<comment type="similarity">
    <text evidence="1">Belongs to the class I-like SAM-binding methyltransferase superfamily. TRM5/TYW2 family.</text>
</comment>
<dbReference type="AlphaFoldDB" id="A0A0B7ARY6"/>
<dbReference type="InterPro" id="IPR025792">
    <property type="entry name" value="tRNA_Gua_MeTrfase_euk"/>
</dbReference>
<dbReference type="InterPro" id="IPR030382">
    <property type="entry name" value="MeTrfase_TRM5/TYW2"/>
</dbReference>
<keyword evidence="3 11" id="KW-0489">Methyltransferase</keyword>
<dbReference type="Gene3D" id="3.40.50.150">
    <property type="entry name" value="Vaccinia Virus protein VP39"/>
    <property type="match status" value="1"/>
</dbReference>
<dbReference type="EC" id="2.1.1.228" evidence="11"/>
<organism evidence="13">
    <name type="scientific">Arion vulgaris</name>
    <dbReference type="NCBI Taxonomy" id="1028688"/>
    <lineage>
        <taxon>Eukaryota</taxon>
        <taxon>Metazoa</taxon>
        <taxon>Spiralia</taxon>
        <taxon>Lophotrochozoa</taxon>
        <taxon>Mollusca</taxon>
        <taxon>Gastropoda</taxon>
        <taxon>Heterobranchia</taxon>
        <taxon>Euthyneura</taxon>
        <taxon>Panpulmonata</taxon>
        <taxon>Eupulmonata</taxon>
        <taxon>Stylommatophora</taxon>
        <taxon>Helicina</taxon>
        <taxon>Arionoidea</taxon>
        <taxon>Arionidae</taxon>
        <taxon>Arion</taxon>
    </lineage>
</organism>
<comment type="catalytic activity">
    <reaction evidence="10 11">
        <text>guanosine(37) in tRNA + S-adenosyl-L-methionine = N(1)-methylguanosine(37) in tRNA + S-adenosyl-L-homocysteine + H(+)</text>
        <dbReference type="Rhea" id="RHEA:36899"/>
        <dbReference type="Rhea" id="RHEA-COMP:10145"/>
        <dbReference type="Rhea" id="RHEA-COMP:10147"/>
        <dbReference type="ChEBI" id="CHEBI:15378"/>
        <dbReference type="ChEBI" id="CHEBI:57856"/>
        <dbReference type="ChEBI" id="CHEBI:59789"/>
        <dbReference type="ChEBI" id="CHEBI:73542"/>
        <dbReference type="ChEBI" id="CHEBI:74269"/>
        <dbReference type="EC" id="2.1.1.228"/>
    </reaction>
</comment>
<name>A0A0B7ARY6_9EUPU</name>
<evidence type="ECO:0000256" key="6">
    <source>
        <dbReference type="ARBA" id="ARBA00022694"/>
    </source>
</evidence>
<gene>
    <name evidence="13" type="primary">ORF139029</name>
</gene>
<dbReference type="Pfam" id="PF02475">
    <property type="entry name" value="TRM5-TYW2_MTfase"/>
    <property type="match status" value="1"/>
</dbReference>
<protein>
    <recommendedName>
        <fullName evidence="11">tRNA (guanine(37)-N1)-methyltransferase</fullName>
        <ecNumber evidence="11">2.1.1.228</ecNumber>
    </recommendedName>
    <alternativeName>
        <fullName evidence="11">M1G-methyltransferase</fullName>
    </alternativeName>
    <alternativeName>
        <fullName evidence="11">tRNA [GM37] methyltransferase</fullName>
    </alternativeName>
    <alternativeName>
        <fullName evidence="11">tRNA methyltransferase 5 homolog</fullName>
    </alternativeName>
</protein>
<dbReference type="PANTHER" id="PTHR23245">
    <property type="entry name" value="TRNA METHYLTRANSFERASE"/>
    <property type="match status" value="1"/>
</dbReference>
<dbReference type="PROSITE" id="PS51684">
    <property type="entry name" value="SAM_MT_TRM5_TYW2"/>
    <property type="match status" value="1"/>
</dbReference>
<feature type="binding site" evidence="11">
    <location>
        <begin position="325"/>
        <end position="326"/>
    </location>
    <ligand>
        <name>S-adenosyl-L-methionine</name>
        <dbReference type="ChEBI" id="CHEBI:59789"/>
    </ligand>
</feature>
<comment type="subunit">
    <text evidence="11">Monomer.</text>
</comment>
<feature type="binding site" evidence="11">
    <location>
        <begin position="354"/>
        <end position="355"/>
    </location>
    <ligand>
        <name>S-adenosyl-L-methionine</name>
        <dbReference type="ChEBI" id="CHEBI:59789"/>
    </ligand>
</feature>
<comment type="subcellular location">
    <subcellularLocation>
        <location evidence="11">Mitochondrion matrix</location>
    </subcellularLocation>
    <subcellularLocation>
        <location evidence="11">Nucleus</location>
    </subcellularLocation>
    <subcellularLocation>
        <location evidence="11">Cytoplasm</location>
    </subcellularLocation>
    <text evidence="11">Predominantly in the mitochondria and in the nucleus.</text>
</comment>
<dbReference type="InterPro" id="IPR056743">
    <property type="entry name" value="TRM5-TYW2-like_MTfase"/>
</dbReference>
<dbReference type="InterPro" id="IPR056744">
    <property type="entry name" value="TRM5/TYW2-like_N"/>
</dbReference>
<evidence type="ECO:0000256" key="3">
    <source>
        <dbReference type="ARBA" id="ARBA00022603"/>
    </source>
</evidence>
<dbReference type="GO" id="GO:0002939">
    <property type="term" value="P:tRNA N1-guanine methylation"/>
    <property type="evidence" value="ECO:0007669"/>
    <property type="project" value="TreeGrafter"/>
</dbReference>
<accession>A0A0B7ARY6</accession>
<evidence type="ECO:0000256" key="10">
    <source>
        <dbReference type="ARBA" id="ARBA00047783"/>
    </source>
</evidence>
<sequence length="551" mass="62710">MNRLGSQLAKIWRSSGRTLSRREDQDGKFNALQVDSRLIPRLRNVLASLQSRYIDKINMESSCSQITPPDTVKGMTQLSQEAFTKVVKIPAVKIPKSQINNTQKSWKKLLFKKRGIKSIAELSDSDPEKKTHCLILLDPGQLQTDSLSEEQKITLQKFGLDLDNPDTFEVKLDYNNWSFPEIIRAVLPSDADSVTSFTQIGHIAHLNLKDVILPYKYLIGNVILDKLPIVKTVVNKVSSIDNTYRNFQMELLAGEEKYITQIKEHGSVFELDFSKVYWNSRLSTEHHKIVDLVEKGSVVYDVFAGIGPFSVPVAKKKHCIVFANDLNPSSYEYLMRNIQLNKIVSGKIKAFNMDGRDFIKTVVKNDLIDRIVRYSTDLHKTSSEDVGETSENVESDTFSCTQITNENLESSNISVPFSYVIMNLPAMAIDFLDAFKSILHDLPSELKKPDILEPFLPYIYCYTFSTQDTSLKDMEDRVKVAVGQSMPESCNVRLVRNVAPKKEMMCVSFKLWPDLVLSSCNEDNDDKKKQEDFADTELCKEPDNKRQKLIS</sequence>
<dbReference type="CDD" id="cd02440">
    <property type="entry name" value="AdoMet_MTases"/>
    <property type="match status" value="1"/>
</dbReference>
<dbReference type="SUPFAM" id="SSF53335">
    <property type="entry name" value="S-adenosyl-L-methionine-dependent methyltransferases"/>
    <property type="match status" value="1"/>
</dbReference>
<keyword evidence="5 11" id="KW-0949">S-adenosyl-L-methionine</keyword>
<evidence type="ECO:0000256" key="8">
    <source>
        <dbReference type="ARBA" id="ARBA00023242"/>
    </source>
</evidence>
<evidence type="ECO:0000256" key="5">
    <source>
        <dbReference type="ARBA" id="ARBA00022691"/>
    </source>
</evidence>
<comment type="similarity">
    <text evidence="11">Belongs to the TRM5 / TYW2 family.</text>
</comment>
<dbReference type="Pfam" id="PF25133">
    <property type="entry name" value="TYW2_N_2"/>
    <property type="match status" value="1"/>
</dbReference>
<feature type="binding site" evidence="11">
    <location>
        <position position="286"/>
    </location>
    <ligand>
        <name>S-adenosyl-L-methionine</name>
        <dbReference type="ChEBI" id="CHEBI:59789"/>
    </ligand>
</feature>
<dbReference type="GO" id="GO:0052906">
    <property type="term" value="F:tRNA (guanine(37)-N1)-methyltransferase activity"/>
    <property type="evidence" value="ECO:0007669"/>
    <property type="project" value="UniProtKB-UniRule"/>
</dbReference>
<dbReference type="Gene3D" id="3.30.300.110">
    <property type="entry name" value="Met-10+ protein-like domains"/>
    <property type="match status" value="1"/>
</dbReference>
<comment type="function">
    <text evidence="11">Specifically methylates the N1 position of guanosine-37 in various cytoplasmic and mitochondrial tRNAs. Methylation is not dependent on the nature of the nucleoside 5' of the target nucleoside. This is the first step in the biosynthesis of wybutosine (yW), a modified base adjacent to the anticodon of tRNAs and required for accurate decoding.</text>
</comment>